<evidence type="ECO:0000313" key="1">
    <source>
        <dbReference type="EMBL" id="CAG8738330.1"/>
    </source>
</evidence>
<keyword evidence="2" id="KW-1185">Reference proteome</keyword>
<protein>
    <submittedName>
        <fullName evidence="1">2904_t:CDS:1</fullName>
    </submittedName>
</protein>
<evidence type="ECO:0000313" key="2">
    <source>
        <dbReference type="Proteomes" id="UP000789570"/>
    </source>
</evidence>
<dbReference type="AlphaFoldDB" id="A0A9N9IKC1"/>
<reference evidence="1" key="1">
    <citation type="submission" date="2021-06" db="EMBL/GenBank/DDBJ databases">
        <authorList>
            <person name="Kallberg Y."/>
            <person name="Tangrot J."/>
            <person name="Rosling A."/>
        </authorList>
    </citation>
    <scope>NUCLEOTIDE SEQUENCE</scope>
    <source>
        <strain evidence="1">UK204</strain>
    </source>
</reference>
<name>A0A9N9IKC1_9GLOM</name>
<dbReference type="Proteomes" id="UP000789570">
    <property type="component" value="Unassembled WGS sequence"/>
</dbReference>
<dbReference type="EMBL" id="CAJVPQ010014127">
    <property type="protein sequence ID" value="CAG8738330.1"/>
    <property type="molecule type" value="Genomic_DNA"/>
</dbReference>
<feature type="non-terminal residue" evidence="1">
    <location>
        <position position="45"/>
    </location>
</feature>
<organism evidence="1 2">
    <name type="scientific">Funneliformis caledonium</name>
    <dbReference type="NCBI Taxonomy" id="1117310"/>
    <lineage>
        <taxon>Eukaryota</taxon>
        <taxon>Fungi</taxon>
        <taxon>Fungi incertae sedis</taxon>
        <taxon>Mucoromycota</taxon>
        <taxon>Glomeromycotina</taxon>
        <taxon>Glomeromycetes</taxon>
        <taxon>Glomerales</taxon>
        <taxon>Glomeraceae</taxon>
        <taxon>Funneliformis</taxon>
    </lineage>
</organism>
<accession>A0A9N9IKC1</accession>
<comment type="caution">
    <text evidence="1">The sequence shown here is derived from an EMBL/GenBank/DDBJ whole genome shotgun (WGS) entry which is preliminary data.</text>
</comment>
<feature type="non-terminal residue" evidence="1">
    <location>
        <position position="1"/>
    </location>
</feature>
<gene>
    <name evidence="1" type="ORF">FCALED_LOCUS15453</name>
</gene>
<proteinExistence type="predicted"/>
<sequence length="45" mass="5345">TLIDYLKEQNLKLNDKKHYDILRKLPGRPIIKLAKEIKALKEKSK</sequence>